<evidence type="ECO:0000313" key="3">
    <source>
        <dbReference type="EMBL" id="KAF5741748.1"/>
    </source>
</evidence>
<dbReference type="SUPFAM" id="SSF48150">
    <property type="entry name" value="DNA-glycosylase"/>
    <property type="match status" value="1"/>
</dbReference>
<dbReference type="PANTHER" id="PTHR31116">
    <property type="entry name" value="OS04G0501200 PROTEIN"/>
    <property type="match status" value="1"/>
</dbReference>
<comment type="caution">
    <text evidence="3">The sequence shown here is derived from an EMBL/GenBank/DDBJ whole genome shotgun (WGS) entry which is preliminary data.</text>
</comment>
<proteinExistence type="predicted"/>
<dbReference type="EMBL" id="JAAARO010000010">
    <property type="protein sequence ID" value="KAF5741748.1"/>
    <property type="molecule type" value="Genomic_DNA"/>
</dbReference>
<dbReference type="Proteomes" id="UP000593562">
    <property type="component" value="Unassembled WGS sequence"/>
</dbReference>
<dbReference type="GO" id="GO:0006284">
    <property type="term" value="P:base-excision repair"/>
    <property type="evidence" value="ECO:0007669"/>
    <property type="project" value="InterPro"/>
</dbReference>
<dbReference type="PANTHER" id="PTHR31116:SF4">
    <property type="entry name" value="DNA GLYCOSYLASE SUPERFAMILY PROTEIN"/>
    <property type="match status" value="1"/>
</dbReference>
<organism evidence="3 4">
    <name type="scientific">Tripterygium wilfordii</name>
    <name type="common">Thunder God vine</name>
    <dbReference type="NCBI Taxonomy" id="458696"/>
    <lineage>
        <taxon>Eukaryota</taxon>
        <taxon>Viridiplantae</taxon>
        <taxon>Streptophyta</taxon>
        <taxon>Embryophyta</taxon>
        <taxon>Tracheophyta</taxon>
        <taxon>Spermatophyta</taxon>
        <taxon>Magnoliopsida</taxon>
        <taxon>eudicotyledons</taxon>
        <taxon>Gunneridae</taxon>
        <taxon>Pentapetalae</taxon>
        <taxon>rosids</taxon>
        <taxon>fabids</taxon>
        <taxon>Celastrales</taxon>
        <taxon>Celastraceae</taxon>
        <taxon>Tripterygium</taxon>
    </lineage>
</organism>
<reference evidence="3 4" key="1">
    <citation type="journal article" date="2020" name="Nat. Commun.">
        <title>Genome of Tripterygium wilfordii and identification of cytochrome P450 involved in triptolide biosynthesis.</title>
        <authorList>
            <person name="Tu L."/>
            <person name="Su P."/>
            <person name="Zhang Z."/>
            <person name="Gao L."/>
            <person name="Wang J."/>
            <person name="Hu T."/>
            <person name="Zhou J."/>
            <person name="Zhang Y."/>
            <person name="Zhao Y."/>
            <person name="Liu Y."/>
            <person name="Song Y."/>
            <person name="Tong Y."/>
            <person name="Lu Y."/>
            <person name="Yang J."/>
            <person name="Xu C."/>
            <person name="Jia M."/>
            <person name="Peters R.J."/>
            <person name="Huang L."/>
            <person name="Gao W."/>
        </authorList>
    </citation>
    <scope>NUCLEOTIDE SEQUENCE [LARGE SCALE GENOMIC DNA]</scope>
    <source>
        <strain evidence="4">cv. XIE 37</strain>
        <tissue evidence="3">Leaf</tissue>
    </source>
</reference>
<dbReference type="Pfam" id="PF03352">
    <property type="entry name" value="Adenine_glyco"/>
    <property type="match status" value="1"/>
</dbReference>
<protein>
    <submittedName>
        <fullName evidence="3">Methyladenine glycosylase family protein</fullName>
    </submittedName>
</protein>
<evidence type="ECO:0000256" key="1">
    <source>
        <dbReference type="PIRSR" id="PIRSR605019-1"/>
    </source>
</evidence>
<dbReference type="GO" id="GO:0046872">
    <property type="term" value="F:metal ion binding"/>
    <property type="evidence" value="ECO:0007669"/>
    <property type="project" value="UniProtKB-KW"/>
</dbReference>
<dbReference type="InParanoid" id="A0A7J7D620"/>
<keyword evidence="1" id="KW-0479">Metal-binding</keyword>
<name>A0A7J7D620_TRIWF</name>
<accession>A0A7J7D620</accession>
<dbReference type="GO" id="GO:0008725">
    <property type="term" value="F:DNA-3-methyladenine glycosylase activity"/>
    <property type="evidence" value="ECO:0007669"/>
    <property type="project" value="InterPro"/>
</dbReference>
<gene>
    <name evidence="3" type="ORF">HS088_TW10G00753</name>
</gene>
<feature type="binding site" evidence="1">
    <location>
        <position position="67"/>
    </location>
    <ligand>
        <name>Zn(2+)</name>
        <dbReference type="ChEBI" id="CHEBI:29105"/>
    </ligand>
</feature>
<feature type="region of interest" description="Disordered" evidence="2">
    <location>
        <begin position="1"/>
        <end position="24"/>
    </location>
</feature>
<feature type="binding site" evidence="1">
    <location>
        <position position="54"/>
    </location>
    <ligand>
        <name>Zn(2+)</name>
        <dbReference type="ChEBI" id="CHEBI:29105"/>
    </ligand>
</feature>
<dbReference type="InterPro" id="IPR005019">
    <property type="entry name" value="Adenine_glyco"/>
</dbReference>
<evidence type="ECO:0000313" key="4">
    <source>
        <dbReference type="Proteomes" id="UP000593562"/>
    </source>
</evidence>
<evidence type="ECO:0000256" key="2">
    <source>
        <dbReference type="SAM" id="MobiDB-lite"/>
    </source>
</evidence>
<dbReference type="InterPro" id="IPR011257">
    <property type="entry name" value="DNA_glycosylase"/>
</dbReference>
<keyword evidence="1" id="KW-0862">Zinc</keyword>
<dbReference type="AlphaFoldDB" id="A0A7J7D620"/>
<feature type="compositionally biased region" description="Gly residues" evidence="2">
    <location>
        <begin position="1"/>
        <end position="14"/>
    </location>
</feature>
<keyword evidence="4" id="KW-1185">Reference proteome</keyword>
<dbReference type="Gene3D" id="1.10.340.30">
    <property type="entry name" value="Hypothetical protein, domain 2"/>
    <property type="match status" value="1"/>
</dbReference>
<sequence>MPVIGGGGGGGGAGQEEEKKPGDQSAHMNLKVKGQGTNGAEGIKGIDAEEEKLCIFRNSDLIYIAYHDEERGVPGHDDKLLFEYLVLSGAQVGSDWTQIANKRENFKWVFGFRCEVRIQSAGQVHFVIARTGKEVNKIIGTEKNQQQED</sequence>